<evidence type="ECO:0000313" key="1">
    <source>
        <dbReference type="Proteomes" id="UP000887576"/>
    </source>
</evidence>
<proteinExistence type="predicted"/>
<protein>
    <submittedName>
        <fullName evidence="2">C-type lectin domain-containing protein</fullName>
    </submittedName>
</protein>
<reference evidence="2" key="1">
    <citation type="submission" date="2022-11" db="UniProtKB">
        <authorList>
            <consortium name="WormBaseParasite"/>
        </authorList>
    </citation>
    <scope>IDENTIFICATION</scope>
</reference>
<organism evidence="1 2">
    <name type="scientific">Panagrolaimus sp. JU765</name>
    <dbReference type="NCBI Taxonomy" id="591449"/>
    <lineage>
        <taxon>Eukaryota</taxon>
        <taxon>Metazoa</taxon>
        <taxon>Ecdysozoa</taxon>
        <taxon>Nematoda</taxon>
        <taxon>Chromadorea</taxon>
        <taxon>Rhabditida</taxon>
        <taxon>Tylenchina</taxon>
        <taxon>Panagrolaimomorpha</taxon>
        <taxon>Panagrolaimoidea</taxon>
        <taxon>Panagrolaimidae</taxon>
        <taxon>Panagrolaimus</taxon>
    </lineage>
</organism>
<evidence type="ECO:0000313" key="2">
    <source>
        <dbReference type="WBParaSite" id="JU765_v2.g14332.t1"/>
    </source>
</evidence>
<dbReference type="WBParaSite" id="JU765_v2.g14332.t1">
    <property type="protein sequence ID" value="JU765_v2.g14332.t1"/>
    <property type="gene ID" value="JU765_v2.g14332"/>
</dbReference>
<sequence length="244" mass="27778">MFINTLVYGALGNFKYYWIGGIMRTVMANGGKSVDVWTWTKGDALMIFSDWDPSAIATGNCSGVEGNSFWSAIDCNLSNPFVCEFPVSNCKIDNNYELCDDGWTHLNITRACYKKFSVITPMKQQTAENSCVQEGGHLASIHSIDENRFIGQLTSIGYRTYADASIFWIGAVRNDNSDNWRWTDKTRFDYTQWGDDFDYTGNFCVRYWPDYTSDHANILMVWNGAYCEGSSYSYLCKKGSYESK</sequence>
<accession>A0AC34QAT2</accession>
<dbReference type="Proteomes" id="UP000887576">
    <property type="component" value="Unplaced"/>
</dbReference>
<name>A0AC34QAT2_9BILA</name>